<dbReference type="Proteomes" id="UP000193467">
    <property type="component" value="Unassembled WGS sequence"/>
</dbReference>
<dbReference type="InParanoid" id="A0A1Y2EGT5"/>
<protein>
    <submittedName>
        <fullName evidence="3">Uncharacterized protein</fullName>
    </submittedName>
</protein>
<reference evidence="3 4" key="1">
    <citation type="submission" date="2016-07" db="EMBL/GenBank/DDBJ databases">
        <title>Pervasive Adenine N6-methylation of Active Genes in Fungi.</title>
        <authorList>
            <consortium name="DOE Joint Genome Institute"/>
            <person name="Mondo S.J."/>
            <person name="Dannebaum R.O."/>
            <person name="Kuo R.C."/>
            <person name="Labutti K."/>
            <person name="Haridas S."/>
            <person name="Kuo A."/>
            <person name="Salamov A."/>
            <person name="Ahrendt S.R."/>
            <person name="Lipzen A."/>
            <person name="Sullivan W."/>
            <person name="Andreopoulos W.B."/>
            <person name="Clum A."/>
            <person name="Lindquist E."/>
            <person name="Daum C."/>
            <person name="Ramamoorthy G.K."/>
            <person name="Gryganskyi A."/>
            <person name="Culley D."/>
            <person name="Magnuson J.K."/>
            <person name="James T.Y."/>
            <person name="O'Malley M.A."/>
            <person name="Stajich J.E."/>
            <person name="Spatafora J.W."/>
            <person name="Visel A."/>
            <person name="Grigoriev I.V."/>
        </authorList>
    </citation>
    <scope>NUCLEOTIDE SEQUENCE [LARGE SCALE GENOMIC DNA]</scope>
    <source>
        <strain evidence="3 4">62-1032</strain>
    </source>
</reference>
<evidence type="ECO:0000313" key="3">
    <source>
        <dbReference type="EMBL" id="ORY70790.1"/>
    </source>
</evidence>
<feature type="region of interest" description="Disordered" evidence="1">
    <location>
        <begin position="123"/>
        <end position="190"/>
    </location>
</feature>
<feature type="chain" id="PRO_5013322389" evidence="2">
    <location>
        <begin position="20"/>
        <end position="190"/>
    </location>
</feature>
<evidence type="ECO:0000313" key="4">
    <source>
        <dbReference type="Proteomes" id="UP000193467"/>
    </source>
</evidence>
<proteinExistence type="predicted"/>
<name>A0A1Y2EGT5_9BASI</name>
<evidence type="ECO:0000256" key="1">
    <source>
        <dbReference type="SAM" id="MobiDB-lite"/>
    </source>
</evidence>
<keyword evidence="4" id="KW-1185">Reference proteome</keyword>
<evidence type="ECO:0000256" key="2">
    <source>
        <dbReference type="SAM" id="SignalP"/>
    </source>
</evidence>
<comment type="caution">
    <text evidence="3">The sequence shown here is derived from an EMBL/GenBank/DDBJ whole genome shotgun (WGS) entry which is preliminary data.</text>
</comment>
<keyword evidence="2" id="KW-0732">Signal</keyword>
<feature type="region of interest" description="Disordered" evidence="1">
    <location>
        <begin position="36"/>
        <end position="104"/>
    </location>
</feature>
<organism evidence="3 4">
    <name type="scientific">Leucosporidium creatinivorum</name>
    <dbReference type="NCBI Taxonomy" id="106004"/>
    <lineage>
        <taxon>Eukaryota</taxon>
        <taxon>Fungi</taxon>
        <taxon>Dikarya</taxon>
        <taxon>Basidiomycota</taxon>
        <taxon>Pucciniomycotina</taxon>
        <taxon>Microbotryomycetes</taxon>
        <taxon>Leucosporidiales</taxon>
        <taxon>Leucosporidium</taxon>
    </lineage>
</organism>
<sequence length="190" mass="21001">MLLLISLFRLLLSLRRLESRDMTSVAMRARRANVSQLQGRTRSAESSSREREVERDLRNDPSDSLQAVEGVAAVLNAPNGAEGGATSHRAGDLGELDDEGARSDEKLELLRCREVISTLERLRKTRETHESEEEDGPVSEQPAEPARKGEDASEPDCCGYRRSALPSFNPTGSLPHSPPNRVDQAIEKRV</sequence>
<feature type="compositionally biased region" description="Basic and acidic residues" evidence="1">
    <location>
        <begin position="47"/>
        <end position="61"/>
    </location>
</feature>
<gene>
    <name evidence="3" type="ORF">BCR35DRAFT_166237</name>
</gene>
<feature type="signal peptide" evidence="2">
    <location>
        <begin position="1"/>
        <end position="19"/>
    </location>
</feature>
<accession>A0A1Y2EGT5</accession>
<dbReference type="AlphaFoldDB" id="A0A1Y2EGT5"/>
<dbReference type="EMBL" id="MCGR01000054">
    <property type="protein sequence ID" value="ORY70790.1"/>
    <property type="molecule type" value="Genomic_DNA"/>
</dbReference>